<gene>
    <name evidence="1" type="ORF">G3I70_03750</name>
</gene>
<organism evidence="1 2">
    <name type="scientific">Actinomadura bangladeshensis</name>
    <dbReference type="NCBI Taxonomy" id="453573"/>
    <lineage>
        <taxon>Bacteria</taxon>
        <taxon>Bacillati</taxon>
        <taxon>Actinomycetota</taxon>
        <taxon>Actinomycetes</taxon>
        <taxon>Streptosporangiales</taxon>
        <taxon>Thermomonosporaceae</taxon>
        <taxon>Actinomadura</taxon>
    </lineage>
</organism>
<sequence>MPPEPDQDAPPIRAFTPAEMPNVRPYLPPTWAHYVDGDFYGLQNLATALYDLALKGNPHVDQLRRKVNELLSRQSRVQWSGVSAGAFTASYGQDASMLSALDKIVAATAAIIDHLAEKLATIEHAIEQEVSEGLEKGYFLRGPDWAKTNAPRPNPNYKGSNTAMSQFVHRGGQYIQQAQEAREIAAQELAKIGDVLLEMLNYYRGKSKVGKLDPGGLLREGQVQWYSPRIDELGKQLKSEKEHLAGMNLDAKTVGADMKKIGGGAQTVGDLMGLIEPLKPAGETVSTVGGVVSELGEVTEHFGK</sequence>
<accession>A0A6L9Q937</accession>
<proteinExistence type="predicted"/>
<dbReference type="Proteomes" id="UP000475532">
    <property type="component" value="Unassembled WGS sequence"/>
</dbReference>
<dbReference type="RefSeq" id="WP_163053241.1">
    <property type="nucleotide sequence ID" value="NZ_JAAGLI010000093.1"/>
</dbReference>
<evidence type="ECO:0000313" key="2">
    <source>
        <dbReference type="Proteomes" id="UP000475532"/>
    </source>
</evidence>
<protein>
    <submittedName>
        <fullName evidence="1">Uncharacterized protein</fullName>
    </submittedName>
</protein>
<comment type="caution">
    <text evidence="1">The sequence shown here is derived from an EMBL/GenBank/DDBJ whole genome shotgun (WGS) entry which is preliminary data.</text>
</comment>
<name>A0A6L9Q937_9ACTN</name>
<dbReference type="EMBL" id="JAAGLI010000093">
    <property type="protein sequence ID" value="NEA21616.1"/>
    <property type="molecule type" value="Genomic_DNA"/>
</dbReference>
<evidence type="ECO:0000313" key="1">
    <source>
        <dbReference type="EMBL" id="NEA21616.1"/>
    </source>
</evidence>
<dbReference type="AlphaFoldDB" id="A0A6L9Q937"/>
<reference evidence="1 2" key="1">
    <citation type="submission" date="2020-01" db="EMBL/GenBank/DDBJ databases">
        <title>Insect and environment-associated Actinomycetes.</title>
        <authorList>
            <person name="Currrie C."/>
            <person name="Chevrette M."/>
            <person name="Carlson C."/>
            <person name="Stubbendieck R."/>
            <person name="Wendt-Pienkowski E."/>
        </authorList>
    </citation>
    <scope>NUCLEOTIDE SEQUENCE [LARGE SCALE GENOMIC DNA]</scope>
    <source>
        <strain evidence="1 2">SID10258</strain>
    </source>
</reference>